<dbReference type="EMBL" id="JARVKF010000407">
    <property type="protein sequence ID" value="KAK9416386.1"/>
    <property type="molecule type" value="Genomic_DNA"/>
</dbReference>
<dbReference type="Gene3D" id="3.40.30.10">
    <property type="entry name" value="Glutaredoxin"/>
    <property type="match status" value="1"/>
</dbReference>
<sequence>MAQGKPTLVHLNDSQSQTILWLLEELGIEYELKLFERINGRAPPELKKTHPMGKSPQLITATGRVITERSAIALYLIETYDKTGKFKIASPPSDPEYDAVKEDSIISFGNATISPFFMLRFILMQLIQHTPFFVRPLVSGLNFVLGKAFLNSEIELNMDYLESILKDRDYLMGGREPTRADFVNLWYADWGYHAKLYDTSKYVNIEAWRSRCTSRPAWLTALEKGNGYYK</sequence>
<dbReference type="SUPFAM" id="SSF47616">
    <property type="entry name" value="GST C-terminal domain-like"/>
    <property type="match status" value="1"/>
</dbReference>
<gene>
    <name evidence="4" type="ORF">SUNI508_01803</name>
</gene>
<dbReference type="Gene3D" id="1.20.1050.10">
    <property type="match status" value="1"/>
</dbReference>
<dbReference type="InterPro" id="IPR036249">
    <property type="entry name" value="Thioredoxin-like_sf"/>
</dbReference>
<evidence type="ECO:0000259" key="2">
    <source>
        <dbReference type="PROSITE" id="PS50404"/>
    </source>
</evidence>
<dbReference type="InterPro" id="IPR040079">
    <property type="entry name" value="Glutathione_S-Trfase"/>
</dbReference>
<evidence type="ECO:0000256" key="1">
    <source>
        <dbReference type="ARBA" id="ARBA00007409"/>
    </source>
</evidence>
<dbReference type="PROSITE" id="PS50405">
    <property type="entry name" value="GST_CTER"/>
    <property type="match status" value="1"/>
</dbReference>
<feature type="domain" description="GST C-terminal" evidence="3">
    <location>
        <begin position="95"/>
        <end position="230"/>
    </location>
</feature>
<dbReference type="PROSITE" id="PS50404">
    <property type="entry name" value="GST_NTER"/>
    <property type="match status" value="1"/>
</dbReference>
<dbReference type="Pfam" id="PF00043">
    <property type="entry name" value="GST_C"/>
    <property type="match status" value="1"/>
</dbReference>
<accession>A0ABR2UPA1</accession>
<organism evidence="4 5">
    <name type="scientific">Seiridium unicorne</name>
    <dbReference type="NCBI Taxonomy" id="138068"/>
    <lineage>
        <taxon>Eukaryota</taxon>
        <taxon>Fungi</taxon>
        <taxon>Dikarya</taxon>
        <taxon>Ascomycota</taxon>
        <taxon>Pezizomycotina</taxon>
        <taxon>Sordariomycetes</taxon>
        <taxon>Xylariomycetidae</taxon>
        <taxon>Amphisphaeriales</taxon>
        <taxon>Sporocadaceae</taxon>
        <taxon>Seiridium</taxon>
    </lineage>
</organism>
<reference evidence="4 5" key="1">
    <citation type="journal article" date="2024" name="J. Plant Pathol.">
        <title>Sequence and assembly of the genome of Seiridium unicorne, isolate CBS 538.82, causal agent of cypress canker disease.</title>
        <authorList>
            <person name="Scali E."/>
            <person name="Rocca G.D."/>
            <person name="Danti R."/>
            <person name="Garbelotto M."/>
            <person name="Barberini S."/>
            <person name="Baroncelli R."/>
            <person name="Emiliani G."/>
        </authorList>
    </citation>
    <scope>NUCLEOTIDE SEQUENCE [LARGE SCALE GENOMIC DNA]</scope>
    <source>
        <strain evidence="4 5">BM-138-508</strain>
    </source>
</reference>
<feature type="domain" description="GST N-terminal" evidence="2">
    <location>
        <begin position="4"/>
        <end position="84"/>
    </location>
</feature>
<dbReference type="InterPro" id="IPR004046">
    <property type="entry name" value="GST_C"/>
</dbReference>
<dbReference type="PANTHER" id="PTHR44051">
    <property type="entry name" value="GLUTATHIONE S-TRANSFERASE-RELATED"/>
    <property type="match status" value="1"/>
</dbReference>
<comment type="similarity">
    <text evidence="1">Belongs to the GST superfamily.</text>
</comment>
<evidence type="ECO:0000313" key="5">
    <source>
        <dbReference type="Proteomes" id="UP001408356"/>
    </source>
</evidence>
<dbReference type="InterPro" id="IPR036282">
    <property type="entry name" value="Glutathione-S-Trfase_C_sf"/>
</dbReference>
<dbReference type="CDD" id="cd03046">
    <property type="entry name" value="GST_N_GTT1_like"/>
    <property type="match status" value="1"/>
</dbReference>
<evidence type="ECO:0000259" key="3">
    <source>
        <dbReference type="PROSITE" id="PS50405"/>
    </source>
</evidence>
<dbReference type="SFLD" id="SFLDS00019">
    <property type="entry name" value="Glutathione_Transferase_(cytos"/>
    <property type="match status" value="1"/>
</dbReference>
<dbReference type="Proteomes" id="UP001408356">
    <property type="component" value="Unassembled WGS sequence"/>
</dbReference>
<proteinExistence type="inferred from homology"/>
<evidence type="ECO:0000313" key="4">
    <source>
        <dbReference type="EMBL" id="KAK9416386.1"/>
    </source>
</evidence>
<keyword evidence="5" id="KW-1185">Reference proteome</keyword>
<comment type="caution">
    <text evidence="4">The sequence shown here is derived from an EMBL/GenBank/DDBJ whole genome shotgun (WGS) entry which is preliminary data.</text>
</comment>
<dbReference type="PANTHER" id="PTHR44051:SF9">
    <property type="entry name" value="GLUTATHIONE S-TRANSFERASE 1"/>
    <property type="match status" value="1"/>
</dbReference>
<protein>
    <recommendedName>
        <fullName evidence="6">Glutathione S-transferase</fullName>
    </recommendedName>
</protein>
<dbReference type="InterPro" id="IPR010987">
    <property type="entry name" value="Glutathione-S-Trfase_C-like"/>
</dbReference>
<name>A0ABR2UPA1_9PEZI</name>
<evidence type="ECO:0008006" key="6">
    <source>
        <dbReference type="Google" id="ProtNLM"/>
    </source>
</evidence>
<dbReference type="InterPro" id="IPR004045">
    <property type="entry name" value="Glutathione_S-Trfase_N"/>
</dbReference>
<dbReference type="SFLD" id="SFLDG00358">
    <property type="entry name" value="Main_(cytGST)"/>
    <property type="match status" value="1"/>
</dbReference>
<dbReference type="Pfam" id="PF13409">
    <property type="entry name" value="GST_N_2"/>
    <property type="match status" value="1"/>
</dbReference>
<dbReference type="SUPFAM" id="SSF52833">
    <property type="entry name" value="Thioredoxin-like"/>
    <property type="match status" value="1"/>
</dbReference>